<dbReference type="AlphaFoldDB" id="A0A0S4LRV2"/>
<protein>
    <submittedName>
        <fullName evidence="1">Uncharacterized protein</fullName>
    </submittedName>
</protein>
<dbReference type="EMBL" id="CZQA01000010">
    <property type="protein sequence ID" value="CUS37826.1"/>
    <property type="molecule type" value="Genomic_DNA"/>
</dbReference>
<gene>
    <name evidence="1" type="ORF">COMA1_40276</name>
</gene>
<reference evidence="1 2" key="1">
    <citation type="submission" date="2015-10" db="EMBL/GenBank/DDBJ databases">
        <authorList>
            <person name="Gilbert D.G."/>
        </authorList>
    </citation>
    <scope>NUCLEOTIDE SEQUENCE [LARGE SCALE GENOMIC DNA]</scope>
    <source>
        <strain evidence="1">COMA1</strain>
    </source>
</reference>
<name>A0A0S4LRV2_9BACT</name>
<dbReference type="Proteomes" id="UP000199032">
    <property type="component" value="Unassembled WGS sequence"/>
</dbReference>
<dbReference type="STRING" id="1742972.COMA1_40276"/>
<proteinExistence type="predicted"/>
<accession>A0A0S4LRV2</accession>
<evidence type="ECO:0000313" key="1">
    <source>
        <dbReference type="EMBL" id="CUS37826.1"/>
    </source>
</evidence>
<dbReference type="RefSeq" id="WP_090750319.1">
    <property type="nucleotide sequence ID" value="NZ_CZQA01000010.1"/>
</dbReference>
<sequence length="729" mass="82438">MLKLDDIRTLHGYQVHGDTDGRTFYILPKDVGSVNFARLSNGGLALRFVEYTHLREDGDNQFGGFIAFDTELSIPLEDEKNITVDLQKEVDDRFRSLNLQPPAVQIAPINWTDGTVKLILTEDGKMIEKIRGAGKPSLYGRNIASFMMELSLLGTAIFKKALSTGAASAIQVVYELNYFGKLPKMIARGEWHATEFYSFFQDINTEDNFWSEDSYTEIVSSSRYKNDVTKTSFDFIQIPNLKAEDQAKLEKDIRDHIMKQLETKVQQNLLKEIQAVDPNTKELREGQDIEDIRRTISQTQIADVVVGWEQENTIIVNKNPQGMLPTITSMKDANNQPLKWDDYYLNIGVDEFLKDLTVRVQVNADFADLPVHSVEVNLNYPHGPNAAVKPHVFTNPDDAKTFKFIVHEGIRKYKYSYKVNYKDSQVSFQSQEIETDDPSLIISVGDLSILSLDIAPGDINFGQVDRAMITVRYDDAGTAIEKKYNMTKTAANFRLREVLSRPRSGAVTYQITYQMSDGREIKTSEREQHARELNIDDPFTAIKTFGFRAIGDLENDIASIALAVDYVDQLNNYRQSTQLNLSKSQPFFDWHFPVIDEDSGTLTYSGAITFKNGTTTDIPETVAKRSIVQVGNRVADFLEVAVVPDLINWSLVKLVNVSLSYADVPNGVNERMDVRFKSGEPEKRWKVALKDASKTSYAWTSTFFLQDGSRKVVGPNNEVNLSIFPELPS</sequence>
<keyword evidence="2" id="KW-1185">Reference proteome</keyword>
<evidence type="ECO:0000313" key="2">
    <source>
        <dbReference type="Proteomes" id="UP000199032"/>
    </source>
</evidence>
<dbReference type="OrthoDB" id="1488684at2"/>
<organism evidence="1 2">
    <name type="scientific">Candidatus Nitrospira nitrosa</name>
    <dbReference type="NCBI Taxonomy" id="1742972"/>
    <lineage>
        <taxon>Bacteria</taxon>
        <taxon>Pseudomonadati</taxon>
        <taxon>Nitrospirota</taxon>
        <taxon>Nitrospiria</taxon>
        <taxon>Nitrospirales</taxon>
        <taxon>Nitrospiraceae</taxon>
        <taxon>Nitrospira</taxon>
    </lineage>
</organism>